<dbReference type="InterPro" id="IPR058601">
    <property type="entry name" value="Phage_phiTE_015-like"/>
</dbReference>
<comment type="caution">
    <text evidence="1">The sequence shown here is derived from an EMBL/GenBank/DDBJ whole genome shotgun (WGS) entry which is preliminary data.</text>
</comment>
<dbReference type="EMBL" id="QARU01000010">
    <property type="protein sequence ID" value="PUF79893.1"/>
    <property type="molecule type" value="Genomic_DNA"/>
</dbReference>
<dbReference type="Pfam" id="PF26207">
    <property type="entry name" value="Phage_phiTE_015"/>
    <property type="match status" value="1"/>
</dbReference>
<dbReference type="AlphaFoldDB" id="A0A315G152"/>
<reference evidence="1 2" key="1">
    <citation type="submission" date="2018-04" db="EMBL/GenBank/DDBJ databases">
        <title>Whole genome sequencing of Salmonella enterica.</title>
        <authorList>
            <person name="Bell R."/>
        </authorList>
    </citation>
    <scope>NUCLEOTIDE SEQUENCE [LARGE SCALE GENOMIC DNA]</scope>
    <source>
        <strain evidence="1 2">CFSAN058603</strain>
    </source>
</reference>
<sequence length="96" mass="11535">MERNMDESRKDFEQWALEVMQFTPDDLRWDESRNCYRDYVPHIAWKGWQAGRKTIEIEIPAACADDEYFNDGVFQPMRYERDVERAIRAAGIKVKE</sequence>
<dbReference type="Proteomes" id="UP000250700">
    <property type="component" value="Unassembled WGS sequence"/>
</dbReference>
<gene>
    <name evidence="1" type="ORF">DAX91_16200</name>
</gene>
<accession>A0A315G152</accession>
<proteinExistence type="predicted"/>
<name>A0A315G152_SALET</name>
<evidence type="ECO:0000313" key="2">
    <source>
        <dbReference type="Proteomes" id="UP000250700"/>
    </source>
</evidence>
<protein>
    <submittedName>
        <fullName evidence="1">Uncharacterized protein</fullName>
    </submittedName>
</protein>
<evidence type="ECO:0000313" key="1">
    <source>
        <dbReference type="EMBL" id="PUF79893.1"/>
    </source>
</evidence>
<organism evidence="1 2">
    <name type="scientific">Salmonella enterica I</name>
    <dbReference type="NCBI Taxonomy" id="59201"/>
    <lineage>
        <taxon>Bacteria</taxon>
        <taxon>Pseudomonadati</taxon>
        <taxon>Pseudomonadota</taxon>
        <taxon>Gammaproteobacteria</taxon>
        <taxon>Enterobacterales</taxon>
        <taxon>Enterobacteriaceae</taxon>
        <taxon>Salmonella</taxon>
    </lineage>
</organism>